<name>A0A0A9E8Y8_ARUDO</name>
<dbReference type="AlphaFoldDB" id="A0A0A9E8Y8"/>
<sequence>MSSKCCSTLFYHLLFVMEIAAPTLCIQKYFFYSFLHSCVLISYDCLWMLSIHCI</sequence>
<evidence type="ECO:0000313" key="2">
    <source>
        <dbReference type="EMBL" id="JAD97204.1"/>
    </source>
</evidence>
<reference evidence="2" key="1">
    <citation type="submission" date="2014-09" db="EMBL/GenBank/DDBJ databases">
        <authorList>
            <person name="Magalhaes I.L.F."/>
            <person name="Oliveira U."/>
            <person name="Santos F.R."/>
            <person name="Vidigal T.H.D.A."/>
            <person name="Brescovit A.D."/>
            <person name="Santos A.J."/>
        </authorList>
    </citation>
    <scope>NUCLEOTIDE SEQUENCE</scope>
    <source>
        <tissue evidence="2">Shoot tissue taken approximately 20 cm above the soil surface</tissue>
    </source>
</reference>
<keyword evidence="1" id="KW-1133">Transmembrane helix</keyword>
<reference evidence="2" key="2">
    <citation type="journal article" date="2015" name="Data Brief">
        <title>Shoot transcriptome of the giant reed, Arundo donax.</title>
        <authorList>
            <person name="Barrero R.A."/>
            <person name="Guerrero F.D."/>
            <person name="Moolhuijzen P."/>
            <person name="Goolsby J.A."/>
            <person name="Tidwell J."/>
            <person name="Bellgard S.E."/>
            <person name="Bellgard M.I."/>
        </authorList>
    </citation>
    <scope>NUCLEOTIDE SEQUENCE</scope>
    <source>
        <tissue evidence="2">Shoot tissue taken approximately 20 cm above the soil surface</tissue>
    </source>
</reference>
<organism evidence="2">
    <name type="scientific">Arundo donax</name>
    <name type="common">Giant reed</name>
    <name type="synonym">Donax arundinaceus</name>
    <dbReference type="NCBI Taxonomy" id="35708"/>
    <lineage>
        <taxon>Eukaryota</taxon>
        <taxon>Viridiplantae</taxon>
        <taxon>Streptophyta</taxon>
        <taxon>Embryophyta</taxon>
        <taxon>Tracheophyta</taxon>
        <taxon>Spermatophyta</taxon>
        <taxon>Magnoliopsida</taxon>
        <taxon>Liliopsida</taxon>
        <taxon>Poales</taxon>
        <taxon>Poaceae</taxon>
        <taxon>PACMAD clade</taxon>
        <taxon>Arundinoideae</taxon>
        <taxon>Arundineae</taxon>
        <taxon>Arundo</taxon>
    </lineage>
</organism>
<evidence type="ECO:0000256" key="1">
    <source>
        <dbReference type="SAM" id="Phobius"/>
    </source>
</evidence>
<protein>
    <submittedName>
        <fullName evidence="2">Uncharacterized protein</fullName>
    </submittedName>
</protein>
<accession>A0A0A9E8Y8</accession>
<dbReference type="EMBL" id="GBRH01200691">
    <property type="protein sequence ID" value="JAD97204.1"/>
    <property type="molecule type" value="Transcribed_RNA"/>
</dbReference>
<keyword evidence="1" id="KW-0472">Membrane</keyword>
<keyword evidence="1" id="KW-0812">Transmembrane</keyword>
<feature type="transmembrane region" description="Helical" evidence="1">
    <location>
        <begin position="30"/>
        <end position="49"/>
    </location>
</feature>
<proteinExistence type="predicted"/>